<evidence type="ECO:0000313" key="1">
    <source>
        <dbReference type="EMBL" id="KAF9442420.1"/>
    </source>
</evidence>
<sequence>MSWKSFDKVHTKDVPKLALALQDFQFCHLGGKQFDFGHDHNCTGLAVMVTKLWKQDILFGGGISASLSGLHLFKELGSKLSYQMAMFPLPLSLHHSSELGNKDWHSKAGFSRSNSFEEIEMSGDDDVEGNEISTE</sequence>
<dbReference type="AlphaFoldDB" id="A0A9P6BYE2"/>
<dbReference type="EMBL" id="MU151636">
    <property type="protein sequence ID" value="KAF9442420.1"/>
    <property type="molecule type" value="Genomic_DNA"/>
</dbReference>
<name>A0A9P6BYE2_9AGAR</name>
<organism evidence="1 2">
    <name type="scientific">Macrolepiota fuliginosa MF-IS2</name>
    <dbReference type="NCBI Taxonomy" id="1400762"/>
    <lineage>
        <taxon>Eukaryota</taxon>
        <taxon>Fungi</taxon>
        <taxon>Dikarya</taxon>
        <taxon>Basidiomycota</taxon>
        <taxon>Agaricomycotina</taxon>
        <taxon>Agaricomycetes</taxon>
        <taxon>Agaricomycetidae</taxon>
        <taxon>Agaricales</taxon>
        <taxon>Agaricineae</taxon>
        <taxon>Agaricaceae</taxon>
        <taxon>Macrolepiota</taxon>
    </lineage>
</organism>
<evidence type="ECO:0000313" key="2">
    <source>
        <dbReference type="Proteomes" id="UP000807342"/>
    </source>
</evidence>
<keyword evidence="2" id="KW-1185">Reference proteome</keyword>
<comment type="caution">
    <text evidence="1">The sequence shown here is derived from an EMBL/GenBank/DDBJ whole genome shotgun (WGS) entry which is preliminary data.</text>
</comment>
<dbReference type="Proteomes" id="UP000807342">
    <property type="component" value="Unassembled WGS sequence"/>
</dbReference>
<protein>
    <submittedName>
        <fullName evidence="1">Uncharacterized protein</fullName>
    </submittedName>
</protein>
<accession>A0A9P6BYE2</accession>
<proteinExistence type="predicted"/>
<reference evidence="1" key="1">
    <citation type="submission" date="2020-11" db="EMBL/GenBank/DDBJ databases">
        <authorList>
            <consortium name="DOE Joint Genome Institute"/>
            <person name="Ahrendt S."/>
            <person name="Riley R."/>
            <person name="Andreopoulos W."/>
            <person name="Labutti K."/>
            <person name="Pangilinan J."/>
            <person name="Ruiz-Duenas F.J."/>
            <person name="Barrasa J.M."/>
            <person name="Sanchez-Garcia M."/>
            <person name="Camarero S."/>
            <person name="Miyauchi S."/>
            <person name="Serrano A."/>
            <person name="Linde D."/>
            <person name="Babiker R."/>
            <person name="Drula E."/>
            <person name="Ayuso-Fernandez I."/>
            <person name="Pacheco R."/>
            <person name="Padilla G."/>
            <person name="Ferreira P."/>
            <person name="Barriuso J."/>
            <person name="Kellner H."/>
            <person name="Castanera R."/>
            <person name="Alfaro M."/>
            <person name="Ramirez L."/>
            <person name="Pisabarro A.G."/>
            <person name="Kuo A."/>
            <person name="Tritt A."/>
            <person name="Lipzen A."/>
            <person name="He G."/>
            <person name="Yan M."/>
            <person name="Ng V."/>
            <person name="Cullen D."/>
            <person name="Martin F."/>
            <person name="Rosso M.-N."/>
            <person name="Henrissat B."/>
            <person name="Hibbett D."/>
            <person name="Martinez A.T."/>
            <person name="Grigoriev I.V."/>
        </authorList>
    </citation>
    <scope>NUCLEOTIDE SEQUENCE</scope>
    <source>
        <strain evidence="1">MF-IS2</strain>
    </source>
</reference>
<gene>
    <name evidence="1" type="ORF">P691DRAFT_789480</name>
</gene>